<dbReference type="AlphaFoldDB" id="A0A197K432"/>
<organism evidence="1 2">
    <name type="scientific">Linnemannia elongata AG-77</name>
    <dbReference type="NCBI Taxonomy" id="1314771"/>
    <lineage>
        <taxon>Eukaryota</taxon>
        <taxon>Fungi</taxon>
        <taxon>Fungi incertae sedis</taxon>
        <taxon>Mucoromycota</taxon>
        <taxon>Mortierellomycotina</taxon>
        <taxon>Mortierellomycetes</taxon>
        <taxon>Mortierellales</taxon>
        <taxon>Mortierellaceae</taxon>
        <taxon>Linnemannia</taxon>
    </lineage>
</organism>
<reference evidence="1 2" key="1">
    <citation type="submission" date="2016-05" db="EMBL/GenBank/DDBJ databases">
        <title>Genome sequencing reveals origins of a unique bacterial endosymbiosis in the earliest lineages of terrestrial Fungi.</title>
        <authorList>
            <consortium name="DOE Joint Genome Institute"/>
            <person name="Uehling J."/>
            <person name="Gryganskyi A."/>
            <person name="Hameed K."/>
            <person name="Tschaplinski T."/>
            <person name="Misztal P."/>
            <person name="Wu S."/>
            <person name="Desiro A."/>
            <person name="Vande Pol N."/>
            <person name="Du Z.-Y."/>
            <person name="Zienkiewicz A."/>
            <person name="Zienkiewicz K."/>
            <person name="Morin E."/>
            <person name="Tisserant E."/>
            <person name="Splivallo R."/>
            <person name="Hainaut M."/>
            <person name="Henrissat B."/>
            <person name="Ohm R."/>
            <person name="Kuo A."/>
            <person name="Yan J."/>
            <person name="Lipzen A."/>
            <person name="Nolan M."/>
            <person name="Labutti K."/>
            <person name="Barry K."/>
            <person name="Goldstein A."/>
            <person name="Labbe J."/>
            <person name="Schadt C."/>
            <person name="Tuskan G."/>
            <person name="Grigoriev I."/>
            <person name="Martin F."/>
            <person name="Vilgalys R."/>
            <person name="Bonito G."/>
        </authorList>
    </citation>
    <scope>NUCLEOTIDE SEQUENCE [LARGE SCALE GENOMIC DNA]</scope>
    <source>
        <strain evidence="1 2">AG-77</strain>
    </source>
</reference>
<accession>A0A197K432</accession>
<name>A0A197K432_9FUNG</name>
<dbReference type="EMBL" id="KV442031">
    <property type="protein sequence ID" value="OAQ31214.1"/>
    <property type="molecule type" value="Genomic_DNA"/>
</dbReference>
<keyword evidence="2" id="KW-1185">Reference proteome</keyword>
<evidence type="ECO:0008006" key="3">
    <source>
        <dbReference type="Google" id="ProtNLM"/>
    </source>
</evidence>
<proteinExistence type="predicted"/>
<evidence type="ECO:0000313" key="2">
    <source>
        <dbReference type="Proteomes" id="UP000078512"/>
    </source>
</evidence>
<gene>
    <name evidence="1" type="ORF">K457DRAFT_407531</name>
</gene>
<protein>
    <recommendedName>
        <fullName evidence="3">Chromo domain-containing protein</fullName>
    </recommendedName>
</protein>
<evidence type="ECO:0000313" key="1">
    <source>
        <dbReference type="EMBL" id="OAQ31214.1"/>
    </source>
</evidence>
<dbReference type="Proteomes" id="UP000078512">
    <property type="component" value="Unassembled WGS sequence"/>
</dbReference>
<sequence>MAYLTTWRGVNYTEGQSLEQKHVLLFFEREFYILKRRRLPREMARRKNKKKKEAGERGEGTSTCVCLHGGLSLYLNSNNPSWVLPSLMLSVSLFVGMIHGHGVPWLNCILLHLHLR</sequence>